<keyword evidence="2" id="KW-0433">Leucine-rich repeat</keyword>
<evidence type="ECO:0000313" key="7">
    <source>
        <dbReference type="Proteomes" id="UP000663877"/>
    </source>
</evidence>
<dbReference type="OrthoDB" id="120976at2759"/>
<dbReference type="EMBL" id="CAJNOI010000142">
    <property type="protein sequence ID" value="CAF1122446.1"/>
    <property type="molecule type" value="Genomic_DNA"/>
</dbReference>
<evidence type="ECO:0000256" key="2">
    <source>
        <dbReference type="ARBA" id="ARBA00022614"/>
    </source>
</evidence>
<dbReference type="GO" id="GO:0048471">
    <property type="term" value="C:perinuclear region of cytoplasm"/>
    <property type="evidence" value="ECO:0007669"/>
    <property type="project" value="TreeGrafter"/>
</dbReference>
<dbReference type="InterPro" id="IPR027038">
    <property type="entry name" value="RanGap"/>
</dbReference>
<keyword evidence="6" id="KW-1185">Reference proteome</keyword>
<dbReference type="AlphaFoldDB" id="A0A814QPI7"/>
<dbReference type="InterPro" id="IPR001611">
    <property type="entry name" value="Leu-rich_rpt"/>
</dbReference>
<proteinExistence type="predicted"/>
<evidence type="ECO:0000313" key="5">
    <source>
        <dbReference type="EMBL" id="CAF1555576.1"/>
    </source>
</evidence>
<dbReference type="SUPFAM" id="SSF52047">
    <property type="entry name" value="RNI-like"/>
    <property type="match status" value="1"/>
</dbReference>
<dbReference type="GO" id="GO:0031267">
    <property type="term" value="F:small GTPase binding"/>
    <property type="evidence" value="ECO:0007669"/>
    <property type="project" value="TreeGrafter"/>
</dbReference>
<dbReference type="Proteomes" id="UP000663832">
    <property type="component" value="Unassembled WGS sequence"/>
</dbReference>
<accession>A0A814QPI7</accession>
<evidence type="ECO:0000256" key="3">
    <source>
        <dbReference type="ARBA" id="ARBA00022737"/>
    </source>
</evidence>
<keyword evidence="1" id="KW-0343">GTPase activation</keyword>
<dbReference type="Pfam" id="PF13516">
    <property type="entry name" value="LRR_6"/>
    <property type="match status" value="2"/>
</dbReference>
<dbReference type="SMART" id="SM00368">
    <property type="entry name" value="LRR_RI"/>
    <property type="match status" value="3"/>
</dbReference>
<evidence type="ECO:0000313" key="6">
    <source>
        <dbReference type="Proteomes" id="UP000663832"/>
    </source>
</evidence>
<gene>
    <name evidence="4" type="ORF">BJG266_LOCUS22535</name>
    <name evidence="5" type="ORF">QVE165_LOCUS47457</name>
</gene>
<dbReference type="Proteomes" id="UP000663877">
    <property type="component" value="Unassembled WGS sequence"/>
</dbReference>
<evidence type="ECO:0000313" key="4">
    <source>
        <dbReference type="EMBL" id="CAF1122446.1"/>
    </source>
</evidence>
<dbReference type="GO" id="GO:0005829">
    <property type="term" value="C:cytosol"/>
    <property type="evidence" value="ECO:0007669"/>
    <property type="project" value="TreeGrafter"/>
</dbReference>
<comment type="caution">
    <text evidence="4">The sequence shown here is derived from an EMBL/GenBank/DDBJ whole genome shotgun (WGS) entry which is preliminary data.</text>
</comment>
<dbReference type="PANTHER" id="PTHR24113">
    <property type="entry name" value="RAN GTPASE-ACTIVATING PROTEIN 1"/>
    <property type="match status" value="1"/>
</dbReference>
<evidence type="ECO:0000256" key="1">
    <source>
        <dbReference type="ARBA" id="ARBA00022468"/>
    </source>
</evidence>
<keyword evidence="3" id="KW-0677">Repeat</keyword>
<organism evidence="4 7">
    <name type="scientific">Adineta steineri</name>
    <dbReference type="NCBI Taxonomy" id="433720"/>
    <lineage>
        <taxon>Eukaryota</taxon>
        <taxon>Metazoa</taxon>
        <taxon>Spiralia</taxon>
        <taxon>Gnathifera</taxon>
        <taxon>Rotifera</taxon>
        <taxon>Eurotatoria</taxon>
        <taxon>Bdelloidea</taxon>
        <taxon>Adinetida</taxon>
        <taxon>Adinetidae</taxon>
        <taxon>Adineta</taxon>
    </lineage>
</organism>
<dbReference type="EMBL" id="CAJNOM010000749">
    <property type="protein sequence ID" value="CAF1555576.1"/>
    <property type="molecule type" value="Genomic_DNA"/>
</dbReference>
<dbReference type="GO" id="GO:0005634">
    <property type="term" value="C:nucleus"/>
    <property type="evidence" value="ECO:0007669"/>
    <property type="project" value="TreeGrafter"/>
</dbReference>
<dbReference type="InterPro" id="IPR032675">
    <property type="entry name" value="LRR_dom_sf"/>
</dbReference>
<protein>
    <submittedName>
        <fullName evidence="4">Uncharacterized protein</fullName>
    </submittedName>
</protein>
<dbReference type="GO" id="GO:0005096">
    <property type="term" value="F:GTPase activator activity"/>
    <property type="evidence" value="ECO:0007669"/>
    <property type="project" value="UniProtKB-KW"/>
</dbReference>
<reference evidence="4" key="1">
    <citation type="submission" date="2021-02" db="EMBL/GenBank/DDBJ databases">
        <authorList>
            <person name="Nowell W R."/>
        </authorList>
    </citation>
    <scope>NUCLEOTIDE SEQUENCE</scope>
</reference>
<dbReference type="GO" id="GO:0006913">
    <property type="term" value="P:nucleocytoplasmic transport"/>
    <property type="evidence" value="ECO:0007669"/>
    <property type="project" value="TreeGrafter"/>
</dbReference>
<name>A0A814QPI7_9BILA</name>
<dbReference type="Gene3D" id="3.80.10.10">
    <property type="entry name" value="Ribonuclease Inhibitor"/>
    <property type="match status" value="1"/>
</dbReference>
<dbReference type="PANTHER" id="PTHR24113:SF12">
    <property type="entry name" value="RAN GTPASE-ACTIVATING PROTEIN 1"/>
    <property type="match status" value="1"/>
</dbReference>
<sequence length="193" mass="21971">MVNIRQHMNGTTDTCTFRNETLTDDDIEYITLNLPSTCRYLRFSSIKLSETAVSYIAENLLLRGNNFNLKSLSLYGTNLTDEGITNLCRALIDGNNHQLKSMDIELNNITDVGAREIAKMLEVNQGLKRLDISYMNIGREGIMHILTALEEKNRTLKTLDITGSISTDENINEIIQRIHERVNVINMWPNHGQ</sequence>